<reference evidence="13" key="1">
    <citation type="journal article" date="2020" name="Cell">
        <title>Large-Scale Comparative Analyses of Tick Genomes Elucidate Their Genetic Diversity and Vector Capacities.</title>
        <authorList>
            <consortium name="Tick Genome and Microbiome Consortium (TIGMIC)"/>
            <person name="Jia N."/>
            <person name="Wang J."/>
            <person name="Shi W."/>
            <person name="Du L."/>
            <person name="Sun Y."/>
            <person name="Zhan W."/>
            <person name="Jiang J.F."/>
            <person name="Wang Q."/>
            <person name="Zhang B."/>
            <person name="Ji P."/>
            <person name="Bell-Sakyi L."/>
            <person name="Cui X.M."/>
            <person name="Yuan T.T."/>
            <person name="Jiang B.G."/>
            <person name="Yang W.F."/>
            <person name="Lam T.T."/>
            <person name="Chang Q.C."/>
            <person name="Ding S.J."/>
            <person name="Wang X.J."/>
            <person name="Zhu J.G."/>
            <person name="Ruan X.D."/>
            <person name="Zhao L."/>
            <person name="Wei J.T."/>
            <person name="Ye R.Z."/>
            <person name="Que T.C."/>
            <person name="Du C.H."/>
            <person name="Zhou Y.H."/>
            <person name="Cheng J.X."/>
            <person name="Dai P.F."/>
            <person name="Guo W.B."/>
            <person name="Han X.H."/>
            <person name="Huang E.J."/>
            <person name="Li L.F."/>
            <person name="Wei W."/>
            <person name="Gao Y.C."/>
            <person name="Liu J.Z."/>
            <person name="Shao H.Z."/>
            <person name="Wang X."/>
            <person name="Wang C.C."/>
            <person name="Yang T.C."/>
            <person name="Huo Q.B."/>
            <person name="Li W."/>
            <person name="Chen H.Y."/>
            <person name="Chen S.E."/>
            <person name="Zhou L.G."/>
            <person name="Ni X.B."/>
            <person name="Tian J.H."/>
            <person name="Sheng Y."/>
            <person name="Liu T."/>
            <person name="Pan Y.S."/>
            <person name="Xia L.Y."/>
            <person name="Li J."/>
            <person name="Zhao F."/>
            <person name="Cao W.C."/>
        </authorList>
    </citation>
    <scope>NUCLEOTIDE SEQUENCE</scope>
    <source>
        <strain evidence="13">Rmic-2018</strain>
    </source>
</reference>
<comment type="similarity">
    <text evidence="3">Belongs to the NOS family.</text>
</comment>
<keyword evidence="5" id="KW-0349">Heme</keyword>
<evidence type="ECO:0000256" key="5">
    <source>
        <dbReference type="ARBA" id="ARBA00022617"/>
    </source>
</evidence>
<evidence type="ECO:0000256" key="3">
    <source>
        <dbReference type="ARBA" id="ARBA00006267"/>
    </source>
</evidence>
<evidence type="ECO:0000256" key="10">
    <source>
        <dbReference type="ARBA" id="ARBA00023002"/>
    </source>
</evidence>
<reference evidence="13" key="2">
    <citation type="submission" date="2021-09" db="EMBL/GenBank/DDBJ databases">
        <authorList>
            <person name="Jia N."/>
            <person name="Wang J."/>
            <person name="Shi W."/>
            <person name="Du L."/>
            <person name="Sun Y."/>
            <person name="Zhan W."/>
            <person name="Jiang J."/>
            <person name="Wang Q."/>
            <person name="Zhang B."/>
            <person name="Ji P."/>
            <person name="Sakyi L.B."/>
            <person name="Cui X."/>
            <person name="Yuan T."/>
            <person name="Jiang B."/>
            <person name="Yang W."/>
            <person name="Lam T.T.-Y."/>
            <person name="Chang Q."/>
            <person name="Ding S."/>
            <person name="Wang X."/>
            <person name="Zhu J."/>
            <person name="Ruan X."/>
            <person name="Zhao L."/>
            <person name="Wei J."/>
            <person name="Que T."/>
            <person name="Du C."/>
            <person name="Cheng J."/>
            <person name="Dai P."/>
            <person name="Han X."/>
            <person name="Huang E."/>
            <person name="Gao Y."/>
            <person name="Liu J."/>
            <person name="Shao H."/>
            <person name="Ye R."/>
            <person name="Li L."/>
            <person name="Wei W."/>
            <person name="Wang X."/>
            <person name="Wang C."/>
            <person name="Huo Q."/>
            <person name="Li W."/>
            <person name="Guo W."/>
            <person name="Chen H."/>
            <person name="Chen S."/>
            <person name="Zhou L."/>
            <person name="Zhou L."/>
            <person name="Ni X."/>
            <person name="Tian J."/>
            <person name="Zhou Y."/>
            <person name="Sheng Y."/>
            <person name="Liu T."/>
            <person name="Pan Y."/>
            <person name="Xia L."/>
            <person name="Li J."/>
            <person name="Zhao F."/>
            <person name="Cao W."/>
        </authorList>
    </citation>
    <scope>NUCLEOTIDE SEQUENCE</scope>
    <source>
        <strain evidence="13">Rmic-2018</strain>
        <tissue evidence="13">Larvae</tissue>
    </source>
</reference>
<evidence type="ECO:0000256" key="8">
    <source>
        <dbReference type="ARBA" id="ARBA00022857"/>
    </source>
</evidence>
<dbReference type="InterPro" id="IPR004030">
    <property type="entry name" value="NOS_N"/>
</dbReference>
<proteinExistence type="inferred from homology"/>
<comment type="cofactor">
    <cofactor evidence="2">
        <name>heme b</name>
        <dbReference type="ChEBI" id="CHEBI:60344"/>
    </cofactor>
</comment>
<gene>
    <name evidence="13" type="ORF">HPB51_008679</name>
</gene>
<dbReference type="PANTHER" id="PTHR43410">
    <property type="entry name" value="NITRIC OXIDE SYNTHASE OXYGENASE"/>
    <property type="match status" value="1"/>
</dbReference>
<keyword evidence="6" id="KW-0288">FMN</keyword>
<dbReference type="InterPro" id="IPR036119">
    <property type="entry name" value="NOS_N_sf"/>
</dbReference>
<keyword evidence="9" id="KW-0112">Calmodulin-binding</keyword>
<keyword evidence="7" id="KW-0479">Metal-binding</keyword>
<dbReference type="Proteomes" id="UP000821866">
    <property type="component" value="Chromosome 1"/>
</dbReference>
<dbReference type="InterPro" id="IPR044944">
    <property type="entry name" value="NOS_dom_3"/>
</dbReference>
<name>A0A9J6EZD4_RHIMP</name>
<evidence type="ECO:0000313" key="13">
    <source>
        <dbReference type="EMBL" id="KAH8039747.1"/>
    </source>
</evidence>
<comment type="caution">
    <text evidence="13">The sequence shown here is derived from an EMBL/GenBank/DDBJ whole genome shotgun (WGS) entry which is preliminary data.</text>
</comment>
<dbReference type="AlphaFoldDB" id="A0A9J6EZD4"/>
<dbReference type="Pfam" id="PF02898">
    <property type="entry name" value="NO_synthase"/>
    <property type="match status" value="1"/>
</dbReference>
<protein>
    <recommendedName>
        <fullName evidence="4">nitric-oxide synthase (NADPH)</fullName>
        <ecNumber evidence="4">1.14.13.39</ecNumber>
    </recommendedName>
</protein>
<evidence type="ECO:0000256" key="9">
    <source>
        <dbReference type="ARBA" id="ARBA00022860"/>
    </source>
</evidence>
<dbReference type="InterPro" id="IPR050607">
    <property type="entry name" value="NOS"/>
</dbReference>
<evidence type="ECO:0000256" key="1">
    <source>
        <dbReference type="ARBA" id="ARBA00001917"/>
    </source>
</evidence>
<dbReference type="SUPFAM" id="SSF56512">
    <property type="entry name" value="Nitric oxide (NO) synthase oxygenase domain"/>
    <property type="match status" value="1"/>
</dbReference>
<dbReference type="PANTHER" id="PTHR43410:SF1">
    <property type="entry name" value="NITRIC OXIDE SYNTHASE"/>
    <property type="match status" value="1"/>
</dbReference>
<evidence type="ECO:0000256" key="11">
    <source>
        <dbReference type="ARBA" id="ARBA00023004"/>
    </source>
</evidence>
<dbReference type="VEuPathDB" id="VectorBase:LOC119161273"/>
<organism evidence="13 14">
    <name type="scientific">Rhipicephalus microplus</name>
    <name type="common">Cattle tick</name>
    <name type="synonym">Boophilus microplus</name>
    <dbReference type="NCBI Taxonomy" id="6941"/>
    <lineage>
        <taxon>Eukaryota</taxon>
        <taxon>Metazoa</taxon>
        <taxon>Ecdysozoa</taxon>
        <taxon>Arthropoda</taxon>
        <taxon>Chelicerata</taxon>
        <taxon>Arachnida</taxon>
        <taxon>Acari</taxon>
        <taxon>Parasitiformes</taxon>
        <taxon>Ixodida</taxon>
        <taxon>Ixodoidea</taxon>
        <taxon>Ixodidae</taxon>
        <taxon>Rhipicephalinae</taxon>
        <taxon>Rhipicephalus</taxon>
        <taxon>Boophilus</taxon>
    </lineage>
</organism>
<sequence>MTHRHKILSDPGGRKITRLASVCETAGPGSFTTSSDLQQLPPVLCPFHQQRLRRPWTDKAAKMCCANSFHLWRWADTRRKSSDGDKSAKRPLIVRNVETGKMLVDSLHKIARNPLPCTSTICQGSLMCGPVRRNGRDPRPKEEVLQHAREFLDQFYTSIKRFHSKAHEKRWSEVERQVQARGTYDLTETELVFGAKLAWRNSARCIGRIQWSAITIFPPRTDGQHDYKVWNSQLIQFAGHKQPDGSVIGDPASVELTEICKKLGWKPEGGRFEALPLVLSANGEDPEIFEIPEDLIMRVKITHPVYKTIDEMQLEWYAVPAVSSMMLDVGGVEFTACPFNGWYMVTEIAVRDFCDAHRYNLAEVSTLSHAAPFYIG</sequence>
<feature type="domain" description="Nitric oxide synthase (NOS)" evidence="12">
    <location>
        <begin position="204"/>
        <end position="211"/>
    </location>
</feature>
<evidence type="ECO:0000313" key="14">
    <source>
        <dbReference type="Proteomes" id="UP000821866"/>
    </source>
</evidence>
<keyword evidence="14" id="KW-1185">Reference proteome</keyword>
<accession>A0A9J6EZD4</accession>
<dbReference type="Gene3D" id="3.90.340.10">
    <property type="entry name" value="Nitric Oxide Synthase, Chain A, domain 1"/>
    <property type="match status" value="1"/>
</dbReference>
<dbReference type="GO" id="GO:0006809">
    <property type="term" value="P:nitric oxide biosynthetic process"/>
    <property type="evidence" value="ECO:0007669"/>
    <property type="project" value="InterPro"/>
</dbReference>
<dbReference type="GO" id="GO:0004517">
    <property type="term" value="F:nitric-oxide synthase activity"/>
    <property type="evidence" value="ECO:0007669"/>
    <property type="project" value="UniProtKB-EC"/>
</dbReference>
<evidence type="ECO:0000256" key="6">
    <source>
        <dbReference type="ARBA" id="ARBA00022643"/>
    </source>
</evidence>
<dbReference type="Gene3D" id="3.90.1230.10">
    <property type="entry name" value="Nitric Oxide Synthase, Chain A, domain 3"/>
    <property type="match status" value="2"/>
</dbReference>
<evidence type="ECO:0000256" key="2">
    <source>
        <dbReference type="ARBA" id="ARBA00001970"/>
    </source>
</evidence>
<keyword evidence="10" id="KW-0560">Oxidoreductase</keyword>
<keyword evidence="8" id="KW-0521">NADP</keyword>
<dbReference type="InterPro" id="IPR044943">
    <property type="entry name" value="NOS_dom_1"/>
</dbReference>
<dbReference type="EC" id="1.14.13.39" evidence="4"/>
<dbReference type="PROSITE" id="PS60001">
    <property type="entry name" value="NOS"/>
    <property type="match status" value="1"/>
</dbReference>
<dbReference type="EMBL" id="JABSTU010000001">
    <property type="protein sequence ID" value="KAH8039747.1"/>
    <property type="molecule type" value="Genomic_DNA"/>
</dbReference>
<dbReference type="GO" id="GO:0005516">
    <property type="term" value="F:calmodulin binding"/>
    <property type="evidence" value="ECO:0007669"/>
    <property type="project" value="UniProtKB-KW"/>
</dbReference>
<evidence type="ECO:0000256" key="4">
    <source>
        <dbReference type="ARBA" id="ARBA00012989"/>
    </source>
</evidence>
<keyword evidence="11" id="KW-0408">Iron</keyword>
<keyword evidence="6" id="KW-0285">Flavoprotein</keyword>
<comment type="cofactor">
    <cofactor evidence="1">
        <name>FMN</name>
        <dbReference type="ChEBI" id="CHEBI:58210"/>
    </cofactor>
</comment>
<evidence type="ECO:0000259" key="12">
    <source>
        <dbReference type="PROSITE" id="PS60001"/>
    </source>
</evidence>
<dbReference type="GO" id="GO:0046872">
    <property type="term" value="F:metal ion binding"/>
    <property type="evidence" value="ECO:0007669"/>
    <property type="project" value="UniProtKB-KW"/>
</dbReference>
<evidence type="ECO:0000256" key="7">
    <source>
        <dbReference type="ARBA" id="ARBA00022723"/>
    </source>
</evidence>